<dbReference type="OrthoDB" id="9785826at2"/>
<dbReference type="InterPro" id="IPR002347">
    <property type="entry name" value="SDR_fam"/>
</dbReference>
<dbReference type="PANTHER" id="PTHR43544">
    <property type="entry name" value="SHORT-CHAIN DEHYDROGENASE/REDUCTASE"/>
    <property type="match status" value="1"/>
</dbReference>
<accession>A0A3P3QGX9</accession>
<dbReference type="AlphaFoldDB" id="A0A3P3QGX9"/>
<proteinExistence type="predicted"/>
<dbReference type="PRINTS" id="PR00081">
    <property type="entry name" value="GDHRDH"/>
</dbReference>
<dbReference type="InterPro" id="IPR051468">
    <property type="entry name" value="Fungal_SecMetab_SDRs"/>
</dbReference>
<keyword evidence="2" id="KW-1185">Reference proteome</keyword>
<dbReference type="SUPFAM" id="SSF51735">
    <property type="entry name" value="NAD(P)-binding Rossmann-fold domains"/>
    <property type="match status" value="1"/>
</dbReference>
<dbReference type="PANTHER" id="PTHR43544:SF12">
    <property type="entry name" value="NAD(P)-BINDING ROSSMANN-FOLD SUPERFAMILY PROTEIN"/>
    <property type="match status" value="1"/>
</dbReference>
<name>A0A3P3QGX9_9GAMM</name>
<dbReference type="Pfam" id="PF00106">
    <property type="entry name" value="adh_short"/>
    <property type="match status" value="1"/>
</dbReference>
<dbReference type="GO" id="GO:0016491">
    <property type="term" value="F:oxidoreductase activity"/>
    <property type="evidence" value="ECO:0007669"/>
    <property type="project" value="TreeGrafter"/>
</dbReference>
<evidence type="ECO:0000313" key="1">
    <source>
        <dbReference type="EMBL" id="RRJ19769.1"/>
    </source>
</evidence>
<reference evidence="1 2" key="1">
    <citation type="submission" date="2018-11" db="EMBL/GenBank/DDBJ databases">
        <title>Draft genome analysis of Rheinheimera mesophila isolated from an industrial waste site.</title>
        <authorList>
            <person name="Yu Q."/>
            <person name="Qi Y."/>
            <person name="Zhang H."/>
            <person name="Lu Y."/>
            <person name="Pu J."/>
        </authorList>
    </citation>
    <scope>NUCLEOTIDE SEQUENCE [LARGE SCALE GENOMIC DNA]</scope>
    <source>
        <strain evidence="1 2">IITR13</strain>
    </source>
</reference>
<dbReference type="EMBL" id="RRCF01000004">
    <property type="protein sequence ID" value="RRJ19769.1"/>
    <property type="molecule type" value="Genomic_DNA"/>
</dbReference>
<protein>
    <submittedName>
        <fullName evidence="1">SDR family NAD(P)-dependent oxidoreductase</fullName>
    </submittedName>
</protein>
<dbReference type="RefSeq" id="WP_082101872.1">
    <property type="nucleotide sequence ID" value="NZ_LAVS01000086.1"/>
</dbReference>
<sequence>MSAVLIIGASSAIGQALAMHYLQQGLPVIWLSRHSPELRNPQLLVIQAPDLAQTADWTLHQGFFSALISTLQQYQVGLVFNCIGWLHQQTEPKLSPEKSLSQSSALLLRKTLQLNLEVPVMYLQGLWPYLTKTSAIRYLQLSAKVGSISDNQLGGWYSYRSAKAALNQWIKTASIELKRSNKTAAVVTLHPGTTDSALSAPFQRNLPEGQLQTPARTAQNLAQVAQQLQAEHSGLLLNWDGKVLSF</sequence>
<gene>
    <name evidence="1" type="ORF">EIK76_15165</name>
</gene>
<dbReference type="GO" id="GO:0005737">
    <property type="term" value="C:cytoplasm"/>
    <property type="evidence" value="ECO:0007669"/>
    <property type="project" value="TreeGrafter"/>
</dbReference>
<comment type="caution">
    <text evidence="1">The sequence shown here is derived from an EMBL/GenBank/DDBJ whole genome shotgun (WGS) entry which is preliminary data.</text>
</comment>
<dbReference type="Gene3D" id="3.40.50.720">
    <property type="entry name" value="NAD(P)-binding Rossmann-like Domain"/>
    <property type="match status" value="1"/>
</dbReference>
<dbReference type="InterPro" id="IPR036291">
    <property type="entry name" value="NAD(P)-bd_dom_sf"/>
</dbReference>
<evidence type="ECO:0000313" key="2">
    <source>
        <dbReference type="Proteomes" id="UP000276260"/>
    </source>
</evidence>
<organism evidence="1 2">
    <name type="scientific">Rheinheimera mesophila</name>
    <dbReference type="NCBI Taxonomy" id="1547515"/>
    <lineage>
        <taxon>Bacteria</taxon>
        <taxon>Pseudomonadati</taxon>
        <taxon>Pseudomonadota</taxon>
        <taxon>Gammaproteobacteria</taxon>
        <taxon>Chromatiales</taxon>
        <taxon>Chromatiaceae</taxon>
        <taxon>Rheinheimera</taxon>
    </lineage>
</organism>
<dbReference type="Proteomes" id="UP000276260">
    <property type="component" value="Unassembled WGS sequence"/>
</dbReference>